<dbReference type="Gene3D" id="3.80.10.10">
    <property type="entry name" value="Ribonuclease Inhibitor"/>
    <property type="match status" value="1"/>
</dbReference>
<dbReference type="InterPro" id="IPR051432">
    <property type="entry name" value="KCNMA1_auxiliary"/>
</dbReference>
<evidence type="ECO:0000256" key="13">
    <source>
        <dbReference type="ARBA" id="ARBA00038736"/>
    </source>
</evidence>
<dbReference type="STRING" id="137246.A0A401SXM8"/>
<dbReference type="GO" id="GO:0099104">
    <property type="term" value="F:potassium channel activator activity"/>
    <property type="evidence" value="ECO:0007669"/>
    <property type="project" value="TreeGrafter"/>
</dbReference>
<dbReference type="InterPro" id="IPR001611">
    <property type="entry name" value="Leu-rich_rpt"/>
</dbReference>
<evidence type="ECO:0000313" key="18">
    <source>
        <dbReference type="Proteomes" id="UP000287033"/>
    </source>
</evidence>
<keyword evidence="8 14" id="KW-1133">Transmembrane helix</keyword>
<keyword evidence="10 14" id="KW-0472">Membrane</keyword>
<organism evidence="17 18">
    <name type="scientific">Chiloscyllium punctatum</name>
    <name type="common">Brownbanded bambooshark</name>
    <name type="synonym">Hemiscyllium punctatum</name>
    <dbReference type="NCBI Taxonomy" id="137246"/>
    <lineage>
        <taxon>Eukaryota</taxon>
        <taxon>Metazoa</taxon>
        <taxon>Chordata</taxon>
        <taxon>Craniata</taxon>
        <taxon>Vertebrata</taxon>
        <taxon>Chondrichthyes</taxon>
        <taxon>Elasmobranchii</taxon>
        <taxon>Galeomorphii</taxon>
        <taxon>Galeoidea</taxon>
        <taxon>Orectolobiformes</taxon>
        <taxon>Hemiscylliidae</taxon>
        <taxon>Chiloscyllium</taxon>
    </lineage>
</organism>
<evidence type="ECO:0000256" key="5">
    <source>
        <dbReference type="ARBA" id="ARBA00022692"/>
    </source>
</evidence>
<keyword evidence="12" id="KW-0407">Ion channel</keyword>
<dbReference type="SMART" id="SM00082">
    <property type="entry name" value="LRRCT"/>
    <property type="match status" value="1"/>
</dbReference>
<feature type="domain" description="LRRCT" evidence="16">
    <location>
        <begin position="206"/>
        <end position="260"/>
    </location>
</feature>
<dbReference type="FunFam" id="3.80.10.10:FF:000015">
    <property type="entry name" value="Leucine rich repeat containing 38"/>
    <property type="match status" value="1"/>
</dbReference>
<keyword evidence="5 14" id="KW-0812">Transmembrane</keyword>
<comment type="subunit">
    <text evidence="13">Interacts with KCNMA1.</text>
</comment>
<comment type="caution">
    <text evidence="17">The sequence shown here is derived from an EMBL/GenBank/DDBJ whole genome shotgun (WGS) entry which is preliminary data.</text>
</comment>
<evidence type="ECO:0000256" key="14">
    <source>
        <dbReference type="SAM" id="Phobius"/>
    </source>
</evidence>
<keyword evidence="3" id="KW-1003">Cell membrane</keyword>
<evidence type="ECO:0000259" key="16">
    <source>
        <dbReference type="SMART" id="SM00082"/>
    </source>
</evidence>
<name>A0A401SXM8_CHIPU</name>
<reference evidence="17 18" key="1">
    <citation type="journal article" date="2018" name="Nat. Ecol. Evol.">
        <title>Shark genomes provide insights into elasmobranch evolution and the origin of vertebrates.</title>
        <authorList>
            <person name="Hara Y"/>
            <person name="Yamaguchi K"/>
            <person name="Onimaru K"/>
            <person name="Kadota M"/>
            <person name="Koyanagi M"/>
            <person name="Keeley SD"/>
            <person name="Tatsumi K"/>
            <person name="Tanaka K"/>
            <person name="Motone F"/>
            <person name="Kageyama Y"/>
            <person name="Nozu R"/>
            <person name="Adachi N"/>
            <person name="Nishimura O"/>
            <person name="Nakagawa R"/>
            <person name="Tanegashima C"/>
            <person name="Kiyatake I"/>
            <person name="Matsumoto R"/>
            <person name="Murakumo K"/>
            <person name="Nishida K"/>
            <person name="Terakita A"/>
            <person name="Kuratani S"/>
            <person name="Sato K"/>
            <person name="Hyodo S Kuraku.S."/>
        </authorList>
    </citation>
    <scope>NUCLEOTIDE SEQUENCE [LARGE SCALE GENOMIC DNA]</scope>
</reference>
<accession>A0A401SXM8</accession>
<evidence type="ECO:0000256" key="3">
    <source>
        <dbReference type="ARBA" id="ARBA00022475"/>
    </source>
</evidence>
<dbReference type="Pfam" id="PF13855">
    <property type="entry name" value="LRR_8"/>
    <property type="match status" value="1"/>
</dbReference>
<feature type="signal peptide" evidence="15">
    <location>
        <begin position="1"/>
        <end position="46"/>
    </location>
</feature>
<evidence type="ECO:0000256" key="8">
    <source>
        <dbReference type="ARBA" id="ARBA00022989"/>
    </source>
</evidence>
<evidence type="ECO:0000256" key="12">
    <source>
        <dbReference type="ARBA" id="ARBA00023303"/>
    </source>
</evidence>
<dbReference type="GO" id="GO:0044325">
    <property type="term" value="F:transmembrane transporter binding"/>
    <property type="evidence" value="ECO:0007669"/>
    <property type="project" value="TreeGrafter"/>
</dbReference>
<evidence type="ECO:0000313" key="17">
    <source>
        <dbReference type="EMBL" id="GCC35159.1"/>
    </source>
</evidence>
<keyword evidence="18" id="KW-1185">Reference proteome</keyword>
<dbReference type="EMBL" id="BEZZ01000670">
    <property type="protein sequence ID" value="GCC35159.1"/>
    <property type="molecule type" value="Genomic_DNA"/>
</dbReference>
<evidence type="ECO:0000256" key="11">
    <source>
        <dbReference type="ARBA" id="ARBA00023157"/>
    </source>
</evidence>
<dbReference type="InterPro" id="IPR032675">
    <property type="entry name" value="LRR_dom_sf"/>
</dbReference>
<comment type="subcellular location">
    <subcellularLocation>
        <location evidence="1">Cell membrane</location>
        <topology evidence="1">Single-pass membrane protein</topology>
    </subcellularLocation>
</comment>
<evidence type="ECO:0000256" key="9">
    <source>
        <dbReference type="ARBA" id="ARBA00023065"/>
    </source>
</evidence>
<dbReference type="GO" id="GO:0008076">
    <property type="term" value="C:voltage-gated potassium channel complex"/>
    <property type="evidence" value="ECO:0007669"/>
    <property type="project" value="TreeGrafter"/>
</dbReference>
<keyword evidence="6 15" id="KW-0732">Signal</keyword>
<evidence type="ECO:0000256" key="1">
    <source>
        <dbReference type="ARBA" id="ARBA00004162"/>
    </source>
</evidence>
<feature type="chain" id="PRO_5019072109" description="LRRCT domain-containing protein" evidence="15">
    <location>
        <begin position="47"/>
        <end position="312"/>
    </location>
</feature>
<keyword evidence="7" id="KW-0677">Repeat</keyword>
<dbReference type="AlphaFoldDB" id="A0A401SXM8"/>
<dbReference type="InterPro" id="IPR000483">
    <property type="entry name" value="Cys-rich_flank_reg_C"/>
</dbReference>
<sequence>MQSAALPALPQHDPGAASALCHPAMPSCLALYLLPLLLLCLPVVRGCPGGCVCRDSHTIDCRDLGLSELPGGAFPLVIRKILMSNNRIREIPTDFFMYHRDLVYLDLSNNSLSSIAQGTFSSTNLIYLDLSYNNFAQLAPGAFSSAQRLIMLRLGNNPRLRKVEDGAFLHLNLLQVLELNDNALEALSVATLRSLPSLRTVRLEGNPWLCNCTFAQLFLWLRANAEILATGFDAIQCSLPRDMRKITLNELSDNSFTECEFSLTLTDYLIIFFSGVCVSITAITTSFFLANIVQCFQRLGLFKESDDDEEDH</sequence>
<dbReference type="Proteomes" id="UP000287033">
    <property type="component" value="Unassembled WGS sequence"/>
</dbReference>
<gene>
    <name evidence="17" type="ORF">chiPu_0013641</name>
</gene>
<dbReference type="PRINTS" id="PR00019">
    <property type="entry name" value="LEURICHRPT"/>
</dbReference>
<evidence type="ECO:0000256" key="2">
    <source>
        <dbReference type="ARBA" id="ARBA00022448"/>
    </source>
</evidence>
<keyword evidence="11" id="KW-1015">Disulfide bond</keyword>
<dbReference type="PROSITE" id="PS51450">
    <property type="entry name" value="LRR"/>
    <property type="match status" value="1"/>
</dbReference>
<feature type="transmembrane region" description="Helical" evidence="14">
    <location>
        <begin position="268"/>
        <end position="293"/>
    </location>
</feature>
<dbReference type="OrthoDB" id="5954366at2759"/>
<dbReference type="GO" id="GO:0005249">
    <property type="term" value="F:voltage-gated potassium channel activity"/>
    <property type="evidence" value="ECO:0007669"/>
    <property type="project" value="TreeGrafter"/>
</dbReference>
<dbReference type="PANTHER" id="PTHR46473:SF4">
    <property type="entry name" value="LEUCINE-RICH REPEAT-CONTAINING PROTEIN 38"/>
    <property type="match status" value="1"/>
</dbReference>
<evidence type="ECO:0000256" key="6">
    <source>
        <dbReference type="ARBA" id="ARBA00022729"/>
    </source>
</evidence>
<dbReference type="OMA" id="VNCFQRC"/>
<dbReference type="SUPFAM" id="SSF52058">
    <property type="entry name" value="L domain-like"/>
    <property type="match status" value="1"/>
</dbReference>
<dbReference type="InterPro" id="IPR003591">
    <property type="entry name" value="Leu-rich_rpt_typical-subtyp"/>
</dbReference>
<proteinExistence type="predicted"/>
<keyword evidence="9" id="KW-0406">Ion transport</keyword>
<evidence type="ECO:0000256" key="10">
    <source>
        <dbReference type="ARBA" id="ARBA00023136"/>
    </source>
</evidence>
<evidence type="ECO:0000256" key="15">
    <source>
        <dbReference type="SAM" id="SignalP"/>
    </source>
</evidence>
<protein>
    <recommendedName>
        <fullName evidence="16">LRRCT domain-containing protein</fullName>
    </recommendedName>
</protein>
<evidence type="ECO:0000256" key="4">
    <source>
        <dbReference type="ARBA" id="ARBA00022614"/>
    </source>
</evidence>
<keyword evidence="2" id="KW-0813">Transport</keyword>
<keyword evidence="4" id="KW-0433">Leucine-rich repeat</keyword>
<dbReference type="SMART" id="SM00369">
    <property type="entry name" value="LRR_TYP"/>
    <property type="match status" value="3"/>
</dbReference>
<evidence type="ECO:0000256" key="7">
    <source>
        <dbReference type="ARBA" id="ARBA00022737"/>
    </source>
</evidence>
<dbReference type="PANTHER" id="PTHR46473">
    <property type="entry name" value="GH08155P"/>
    <property type="match status" value="1"/>
</dbReference>